<accession>A0AAV0VHL2</accession>
<dbReference type="AlphaFoldDB" id="A0AAV0VHL2"/>
<evidence type="ECO:0000313" key="1">
    <source>
        <dbReference type="EMBL" id="CAI6343748.1"/>
    </source>
</evidence>
<keyword evidence="2" id="KW-1185">Reference proteome</keyword>
<dbReference type="Proteomes" id="UP001160148">
    <property type="component" value="Unassembled WGS sequence"/>
</dbReference>
<evidence type="ECO:0000313" key="2">
    <source>
        <dbReference type="Proteomes" id="UP001160148"/>
    </source>
</evidence>
<proteinExistence type="predicted"/>
<dbReference type="EMBL" id="CARXXK010000001">
    <property type="protein sequence ID" value="CAI6343748.1"/>
    <property type="molecule type" value="Genomic_DNA"/>
</dbReference>
<organism evidence="1 2">
    <name type="scientific">Macrosiphum euphorbiae</name>
    <name type="common">potato aphid</name>
    <dbReference type="NCBI Taxonomy" id="13131"/>
    <lineage>
        <taxon>Eukaryota</taxon>
        <taxon>Metazoa</taxon>
        <taxon>Ecdysozoa</taxon>
        <taxon>Arthropoda</taxon>
        <taxon>Hexapoda</taxon>
        <taxon>Insecta</taxon>
        <taxon>Pterygota</taxon>
        <taxon>Neoptera</taxon>
        <taxon>Paraneoptera</taxon>
        <taxon>Hemiptera</taxon>
        <taxon>Sternorrhyncha</taxon>
        <taxon>Aphidomorpha</taxon>
        <taxon>Aphidoidea</taxon>
        <taxon>Aphididae</taxon>
        <taxon>Macrosiphini</taxon>
        <taxon>Macrosiphum</taxon>
    </lineage>
</organism>
<reference evidence="1 2" key="1">
    <citation type="submission" date="2023-01" db="EMBL/GenBank/DDBJ databases">
        <authorList>
            <person name="Whitehead M."/>
        </authorList>
    </citation>
    <scope>NUCLEOTIDE SEQUENCE [LARGE SCALE GENOMIC DNA]</scope>
</reference>
<protein>
    <submittedName>
        <fullName evidence="1">Uncharacterized protein</fullName>
    </submittedName>
</protein>
<sequence>MSDSDTCNCHFHWTLQENDENGWWPERLTSDDADQDKSPFVDVWSGGWLDGWNGRPGGRLDRLQNGWRDGGQVDGRVGGRLDRLQNGWRDGGQVDGRVSGWDGTPSSSFRRTLPRILVYLEKCCRWYNVPDGEDGYYTAAAHAIHHDHHGYIINGSSDSVMSFVGVPINCGQTGPRRVAPSSRRHRPRIVHGTELF</sequence>
<comment type="caution">
    <text evidence="1">The sequence shown here is derived from an EMBL/GenBank/DDBJ whole genome shotgun (WGS) entry which is preliminary data.</text>
</comment>
<name>A0AAV0VHL2_9HEMI</name>
<gene>
    <name evidence="1" type="ORF">MEUPH1_LOCUS972</name>
</gene>